<comment type="caution">
    <text evidence="1">The sequence shown here is derived from an EMBL/GenBank/DDBJ whole genome shotgun (WGS) entry which is preliminary data.</text>
</comment>
<dbReference type="SUPFAM" id="SSF110857">
    <property type="entry name" value="Gamma-glutamyl cyclotransferase-like"/>
    <property type="match status" value="1"/>
</dbReference>
<protein>
    <submittedName>
        <fullName evidence="1">Gamma-glutamylcyclotransferase</fullName>
    </submittedName>
</protein>
<dbReference type="GO" id="GO:0016740">
    <property type="term" value="F:transferase activity"/>
    <property type="evidence" value="ECO:0007669"/>
    <property type="project" value="UniProtKB-KW"/>
</dbReference>
<dbReference type="InterPro" id="IPR036568">
    <property type="entry name" value="GGCT-like_sf"/>
</dbReference>
<dbReference type="EMBL" id="QHHQ01000010">
    <property type="protein sequence ID" value="RAH97030.1"/>
    <property type="molecule type" value="Genomic_DNA"/>
</dbReference>
<dbReference type="AlphaFoldDB" id="A0A8B2NED5"/>
<gene>
    <name evidence="1" type="ORF">DLJ53_30620</name>
</gene>
<evidence type="ECO:0000313" key="2">
    <source>
        <dbReference type="Proteomes" id="UP000249590"/>
    </source>
</evidence>
<name>A0A8B2NED5_9HYPH</name>
<accession>A0A8B2NED5</accession>
<keyword evidence="1" id="KW-0808">Transferase</keyword>
<sequence length="188" mass="20678">MTFSVFGYGSLVNRNTLPPHVSAEPVSLKGWRRAWRASSVAHAGGVCALSVVPGDDTIEGLLVTFDDDYRPVIDAREYRYDALAAEALGAGALIFRANAEADRFGDAGNPVHLSYVDVVIQGFLREFGEAGVERFMATTDGWHVPILDDRAAPRYPRAQQLTENERDLSDRMLRMVDATFMSTDEALP</sequence>
<keyword evidence="2" id="KW-1185">Reference proteome</keyword>
<dbReference type="RefSeq" id="WP_111352138.1">
    <property type="nucleotide sequence ID" value="NZ_QHHQ01000010.1"/>
</dbReference>
<reference evidence="1 2" key="1">
    <citation type="submission" date="2018-05" db="EMBL/GenBank/DDBJ databases">
        <title>Acuticoccus sediminis sp. nov., isolated from deep-sea sediment of Indian Ocean.</title>
        <authorList>
            <person name="Liu X."/>
            <person name="Lai Q."/>
            <person name="Du Y."/>
            <person name="Sun F."/>
            <person name="Zhang X."/>
            <person name="Wang S."/>
            <person name="Shao Z."/>
        </authorList>
    </citation>
    <scope>NUCLEOTIDE SEQUENCE [LARGE SCALE GENOMIC DNA]</scope>
    <source>
        <strain evidence="1 2">PTG4-2</strain>
    </source>
</reference>
<organism evidence="1 2">
    <name type="scientific">Acuticoccus sediminis</name>
    <dbReference type="NCBI Taxonomy" id="2184697"/>
    <lineage>
        <taxon>Bacteria</taxon>
        <taxon>Pseudomonadati</taxon>
        <taxon>Pseudomonadota</taxon>
        <taxon>Alphaproteobacteria</taxon>
        <taxon>Hyphomicrobiales</taxon>
        <taxon>Amorphaceae</taxon>
        <taxon>Acuticoccus</taxon>
    </lineage>
</organism>
<dbReference type="OrthoDB" id="5567366at2"/>
<dbReference type="InterPro" id="IPR013024">
    <property type="entry name" value="GGCT-like"/>
</dbReference>
<dbReference type="CDD" id="cd06661">
    <property type="entry name" value="GGCT_like"/>
    <property type="match status" value="1"/>
</dbReference>
<evidence type="ECO:0000313" key="1">
    <source>
        <dbReference type="EMBL" id="RAH97030.1"/>
    </source>
</evidence>
<dbReference type="Proteomes" id="UP000249590">
    <property type="component" value="Unassembled WGS sequence"/>
</dbReference>
<proteinExistence type="predicted"/>